<evidence type="ECO:0000313" key="5">
    <source>
        <dbReference type="Proteomes" id="UP000807342"/>
    </source>
</evidence>
<keyword evidence="3" id="KW-0256">Endoplasmic reticulum</keyword>
<accession>A0A9P5XHG5</accession>
<protein>
    <recommendedName>
        <fullName evidence="3">ER membrane protein complex subunit 2</fullName>
    </recommendedName>
</protein>
<comment type="subcellular location">
    <subcellularLocation>
        <location evidence="3">Endoplasmic reticulum membrane</location>
        <topology evidence="3">Peripheral membrane protein</topology>
        <orientation evidence="3">Cytoplasmic side</orientation>
    </subcellularLocation>
</comment>
<evidence type="ECO:0000313" key="4">
    <source>
        <dbReference type="EMBL" id="KAF9450795.1"/>
    </source>
</evidence>
<dbReference type="SUPFAM" id="SSF48452">
    <property type="entry name" value="TPR-like"/>
    <property type="match status" value="1"/>
</dbReference>
<comment type="caution">
    <text evidence="4">The sequence shown here is derived from an EMBL/GenBank/DDBJ whole genome shotgun (WGS) entry which is preliminary data.</text>
</comment>
<dbReference type="AlphaFoldDB" id="A0A9P5XHG5"/>
<evidence type="ECO:0000256" key="1">
    <source>
        <dbReference type="ARBA" id="ARBA00022803"/>
    </source>
</evidence>
<dbReference type="SMART" id="SM00028">
    <property type="entry name" value="TPR"/>
    <property type="match status" value="2"/>
</dbReference>
<dbReference type="GO" id="GO:0072546">
    <property type="term" value="C:EMC complex"/>
    <property type="evidence" value="ECO:0007669"/>
    <property type="project" value="UniProtKB-UniRule"/>
</dbReference>
<dbReference type="PANTHER" id="PTHR12760">
    <property type="entry name" value="TETRATRICOPEPTIDE REPEAT PROTEIN"/>
    <property type="match status" value="1"/>
</dbReference>
<keyword evidence="1 2" id="KW-0802">TPR repeat</keyword>
<dbReference type="OrthoDB" id="124397at2759"/>
<feature type="non-terminal residue" evidence="4">
    <location>
        <position position="1"/>
    </location>
</feature>
<comment type="similarity">
    <text evidence="3">Belongs to the EMC2 family.</text>
</comment>
<proteinExistence type="inferred from homology"/>
<name>A0A9P5XHG5_9AGAR</name>
<dbReference type="InterPro" id="IPR039856">
    <property type="entry name" value="EMC2-like"/>
</dbReference>
<dbReference type="InterPro" id="IPR019734">
    <property type="entry name" value="TPR_rpt"/>
</dbReference>
<organism evidence="4 5">
    <name type="scientific">Macrolepiota fuliginosa MF-IS2</name>
    <dbReference type="NCBI Taxonomy" id="1400762"/>
    <lineage>
        <taxon>Eukaryota</taxon>
        <taxon>Fungi</taxon>
        <taxon>Dikarya</taxon>
        <taxon>Basidiomycota</taxon>
        <taxon>Agaricomycotina</taxon>
        <taxon>Agaricomycetes</taxon>
        <taxon>Agaricomycetidae</taxon>
        <taxon>Agaricales</taxon>
        <taxon>Agaricineae</taxon>
        <taxon>Agaricaceae</taxon>
        <taxon>Macrolepiota</taxon>
    </lineage>
</organism>
<evidence type="ECO:0000256" key="3">
    <source>
        <dbReference type="RuleBase" id="RU367091"/>
    </source>
</evidence>
<dbReference type="Gene3D" id="1.25.40.10">
    <property type="entry name" value="Tetratricopeptide repeat domain"/>
    <property type="match status" value="1"/>
</dbReference>
<gene>
    <name evidence="4" type="ORF">P691DRAFT_773630</name>
</gene>
<reference evidence="4" key="1">
    <citation type="submission" date="2020-11" db="EMBL/GenBank/DDBJ databases">
        <authorList>
            <consortium name="DOE Joint Genome Institute"/>
            <person name="Ahrendt S."/>
            <person name="Riley R."/>
            <person name="Andreopoulos W."/>
            <person name="Labutti K."/>
            <person name="Pangilinan J."/>
            <person name="Ruiz-Duenas F.J."/>
            <person name="Barrasa J.M."/>
            <person name="Sanchez-Garcia M."/>
            <person name="Camarero S."/>
            <person name="Miyauchi S."/>
            <person name="Serrano A."/>
            <person name="Linde D."/>
            <person name="Babiker R."/>
            <person name="Drula E."/>
            <person name="Ayuso-Fernandez I."/>
            <person name="Pacheco R."/>
            <person name="Padilla G."/>
            <person name="Ferreira P."/>
            <person name="Barriuso J."/>
            <person name="Kellner H."/>
            <person name="Castanera R."/>
            <person name="Alfaro M."/>
            <person name="Ramirez L."/>
            <person name="Pisabarro A.G."/>
            <person name="Kuo A."/>
            <person name="Tritt A."/>
            <person name="Lipzen A."/>
            <person name="He G."/>
            <person name="Yan M."/>
            <person name="Ng V."/>
            <person name="Cullen D."/>
            <person name="Martin F."/>
            <person name="Rosso M.-N."/>
            <person name="Henrissat B."/>
            <person name="Hibbett D."/>
            <person name="Martinez A.T."/>
            <person name="Grigoriev I.V."/>
        </authorList>
    </citation>
    <scope>NUCLEOTIDE SEQUENCE</scope>
    <source>
        <strain evidence="4">MF-IS2</strain>
    </source>
</reference>
<sequence>MSSSTALEQLASFRAQNLRASQEFLDKASPILKEIKNTKRNDDVWPVIEQLALAALDVGRLDVAKTAWKALVDRIGQESPRVILLQGLIMESTEPLEVVLKFYESEAQKHAHNPAFWKRQVAVLRQMGKIEDAVNELRLLLDTFYNDLESWLELADIYSSCCQYTSALQALSHALLLTPQNPFTFLQFAETAFSAGDIPLALKNFLIVIDMNDSDVSAPQDQSPTGISVRAWWGVKLCARRLLYPPAGSHLESASKTAVPKNIKLIDQLATERVLTAYSGEHGIHNRDVVSRWMTRS</sequence>
<comment type="subunit">
    <text evidence="3">Component of the ER membrane protein complex (EMC).</text>
</comment>
<dbReference type="InterPro" id="IPR011990">
    <property type="entry name" value="TPR-like_helical_dom_sf"/>
</dbReference>
<dbReference type="PROSITE" id="PS50005">
    <property type="entry name" value="TPR"/>
    <property type="match status" value="1"/>
</dbReference>
<keyword evidence="3" id="KW-0472">Membrane</keyword>
<dbReference type="EMBL" id="MU151097">
    <property type="protein sequence ID" value="KAF9450795.1"/>
    <property type="molecule type" value="Genomic_DNA"/>
</dbReference>
<comment type="function">
    <text evidence="3">Part of the endoplasmic reticulum membrane protein complex (EMC) that enables the energy-independent insertion into endoplasmic reticulum membranes of newly synthesized membrane proteins.</text>
</comment>
<evidence type="ECO:0000256" key="2">
    <source>
        <dbReference type="PROSITE-ProRule" id="PRU00339"/>
    </source>
</evidence>
<keyword evidence="5" id="KW-1185">Reference proteome</keyword>
<feature type="repeat" description="TPR" evidence="2">
    <location>
        <begin position="148"/>
        <end position="181"/>
    </location>
</feature>
<dbReference type="Proteomes" id="UP000807342">
    <property type="component" value="Unassembled WGS sequence"/>
</dbReference>